<accession>W2RWD8</accession>
<sequence length="224" mass="24726">MTLDSSSLLDQIVARILRDGFYCEGSAAIGPKVDRMIETGLQFKSEDGLEFCKFHTFDNEIIRAAIESILSQSAMGLYMAFGYDTEHTFCFLSHTKPDVQALIVHLWSSGSKVIFYRASHLKSLRPKAAANGLLEIEDNALVDSAVEPIEVDLKDGGFAIADARLGFKLLRGLTITIGFATESELRSWAKMTLPKSDRLKDKVALMDTPKIGTNFEFTDLPVAP</sequence>
<dbReference type="EMBL" id="KB822720">
    <property type="protein sequence ID" value="ETN40083.1"/>
    <property type="molecule type" value="Genomic_DNA"/>
</dbReference>
<dbReference type="InParanoid" id="W2RWD8"/>
<evidence type="ECO:0000313" key="2">
    <source>
        <dbReference type="Proteomes" id="UP000030752"/>
    </source>
</evidence>
<organism evidence="1 2">
    <name type="scientific">Cyphellophora europaea (strain CBS 101466)</name>
    <name type="common">Phialophora europaea</name>
    <dbReference type="NCBI Taxonomy" id="1220924"/>
    <lineage>
        <taxon>Eukaryota</taxon>
        <taxon>Fungi</taxon>
        <taxon>Dikarya</taxon>
        <taxon>Ascomycota</taxon>
        <taxon>Pezizomycotina</taxon>
        <taxon>Eurotiomycetes</taxon>
        <taxon>Chaetothyriomycetidae</taxon>
        <taxon>Chaetothyriales</taxon>
        <taxon>Cyphellophoraceae</taxon>
        <taxon>Cyphellophora</taxon>
    </lineage>
</organism>
<dbReference type="OrthoDB" id="5068804at2759"/>
<evidence type="ECO:0000313" key="1">
    <source>
        <dbReference type="EMBL" id="ETN40083.1"/>
    </source>
</evidence>
<dbReference type="VEuPathDB" id="FungiDB:HMPREF1541_04358"/>
<dbReference type="AlphaFoldDB" id="W2RWD8"/>
<dbReference type="GeneID" id="19971697"/>
<proteinExistence type="predicted"/>
<dbReference type="Proteomes" id="UP000030752">
    <property type="component" value="Unassembled WGS sequence"/>
</dbReference>
<gene>
    <name evidence="1" type="ORF">HMPREF1541_04358</name>
</gene>
<dbReference type="HOGENOM" id="CLU_089357_1_0_1"/>
<dbReference type="STRING" id="1220924.W2RWD8"/>
<reference evidence="1 2" key="1">
    <citation type="submission" date="2013-03" db="EMBL/GenBank/DDBJ databases">
        <title>The Genome Sequence of Phialophora europaea CBS 101466.</title>
        <authorList>
            <consortium name="The Broad Institute Genomics Platform"/>
            <person name="Cuomo C."/>
            <person name="de Hoog S."/>
            <person name="Gorbushina A."/>
            <person name="Walker B."/>
            <person name="Young S.K."/>
            <person name="Zeng Q."/>
            <person name="Gargeya S."/>
            <person name="Fitzgerald M."/>
            <person name="Haas B."/>
            <person name="Abouelleil A."/>
            <person name="Allen A.W."/>
            <person name="Alvarado L."/>
            <person name="Arachchi H.M."/>
            <person name="Berlin A.M."/>
            <person name="Chapman S.B."/>
            <person name="Gainer-Dewar J."/>
            <person name="Goldberg J."/>
            <person name="Griggs A."/>
            <person name="Gujja S."/>
            <person name="Hansen M."/>
            <person name="Howarth C."/>
            <person name="Imamovic A."/>
            <person name="Ireland A."/>
            <person name="Larimer J."/>
            <person name="McCowan C."/>
            <person name="Murphy C."/>
            <person name="Pearson M."/>
            <person name="Poon T.W."/>
            <person name="Priest M."/>
            <person name="Roberts A."/>
            <person name="Saif S."/>
            <person name="Shea T."/>
            <person name="Sisk P."/>
            <person name="Sykes S."/>
            <person name="Wortman J."/>
            <person name="Nusbaum C."/>
            <person name="Birren B."/>
        </authorList>
    </citation>
    <scope>NUCLEOTIDE SEQUENCE [LARGE SCALE GENOMIC DNA]</scope>
    <source>
        <strain evidence="1 2">CBS 101466</strain>
    </source>
</reference>
<protein>
    <submittedName>
        <fullName evidence="1">Uncharacterized protein</fullName>
    </submittedName>
</protein>
<keyword evidence="2" id="KW-1185">Reference proteome</keyword>
<dbReference type="eggNOG" id="ENOG502RADH">
    <property type="taxonomic scope" value="Eukaryota"/>
</dbReference>
<name>W2RWD8_CYPE1</name>
<dbReference type="RefSeq" id="XP_008716926.1">
    <property type="nucleotide sequence ID" value="XM_008718704.1"/>
</dbReference>